<dbReference type="Gene3D" id="3.90.1680.10">
    <property type="entry name" value="SOS response associated peptidase-like"/>
    <property type="match status" value="1"/>
</dbReference>
<dbReference type="GO" id="GO:0003697">
    <property type="term" value="F:single-stranded DNA binding"/>
    <property type="evidence" value="ECO:0007669"/>
    <property type="project" value="InterPro"/>
</dbReference>
<name>A0A848N4L8_9BURK</name>
<protein>
    <recommendedName>
        <fullName evidence="3">DUF159 family protein</fullName>
    </recommendedName>
</protein>
<dbReference type="InterPro" id="IPR036590">
    <property type="entry name" value="SRAP-like"/>
</dbReference>
<dbReference type="EMBL" id="JABBZE010000001">
    <property type="protein sequence ID" value="NMU88289.1"/>
    <property type="molecule type" value="Genomic_DNA"/>
</dbReference>
<evidence type="ECO:0000313" key="1">
    <source>
        <dbReference type="EMBL" id="NMU88289.1"/>
    </source>
</evidence>
<proteinExistence type="predicted"/>
<reference evidence="1 2" key="1">
    <citation type="submission" date="2020-04" db="EMBL/GenBank/DDBJ databases">
        <title>Achromobacter ruhlandii genome sequencing and assembly.</title>
        <authorList>
            <person name="Martins R.C.R."/>
            <person name="Perdigao-Neto L.V."/>
            <person name="Levin A.S.S."/>
            <person name="Costa S.F."/>
        </authorList>
    </citation>
    <scope>NUCLEOTIDE SEQUENCE [LARGE SCALE GENOMIC DNA]</scope>
    <source>
        <strain evidence="1 2">9035ralo</strain>
    </source>
</reference>
<dbReference type="Proteomes" id="UP000542405">
    <property type="component" value="Unassembled WGS sequence"/>
</dbReference>
<dbReference type="RefSeq" id="WP_116522239.1">
    <property type="nucleotide sequence ID" value="NZ_JABBZE010000001.1"/>
</dbReference>
<dbReference type="GO" id="GO:0106300">
    <property type="term" value="P:protein-DNA covalent cross-linking repair"/>
    <property type="evidence" value="ECO:0007669"/>
    <property type="project" value="InterPro"/>
</dbReference>
<dbReference type="AlphaFoldDB" id="A0A848N4L8"/>
<evidence type="ECO:0000313" key="2">
    <source>
        <dbReference type="Proteomes" id="UP000542405"/>
    </source>
</evidence>
<organism evidence="1 2">
    <name type="scientific">Achromobacter ruhlandii</name>
    <dbReference type="NCBI Taxonomy" id="72557"/>
    <lineage>
        <taxon>Bacteria</taxon>
        <taxon>Pseudomonadati</taxon>
        <taxon>Pseudomonadota</taxon>
        <taxon>Betaproteobacteria</taxon>
        <taxon>Burkholderiales</taxon>
        <taxon>Alcaligenaceae</taxon>
        <taxon>Achromobacter</taxon>
    </lineage>
</organism>
<accession>A0A848N4L8</accession>
<gene>
    <name evidence="1" type="ORF">HGQ98_00085</name>
</gene>
<dbReference type="InterPro" id="IPR003738">
    <property type="entry name" value="SRAP"/>
</dbReference>
<evidence type="ECO:0008006" key="3">
    <source>
        <dbReference type="Google" id="ProtNLM"/>
    </source>
</evidence>
<sequence>MCYSAQVEAAYKKLGRHYRAAVDFDEFVKLYLYQPSGARPLTPRAMDRSFSASDGGPAAVIAAAVDQWDEQEASQLEEVIFTQRTRLVNAERSLQNKVTKKAQNDVRVASSKVDRALVKLSRLRSDTLLPSDSRIFPGSYAPVITGHGQDRLIRPMRYQCRLAGKPASYDVRFPGTYNARRDSLERYWGNTFGHTHAIMIVRKFYEHVARHAVEQRELGPDEKEESVIVEFSPEPAQEMVIACLWAEWTGPEGRLLSFAAITDEPPPEVAAAGHDRCIVQIKPENIDAWLNPDHRDLAACYEILDDRPRPYYEHRLAA</sequence>
<dbReference type="SUPFAM" id="SSF143081">
    <property type="entry name" value="BB1717-like"/>
    <property type="match status" value="1"/>
</dbReference>
<comment type="caution">
    <text evidence="1">The sequence shown here is derived from an EMBL/GenBank/DDBJ whole genome shotgun (WGS) entry which is preliminary data.</text>
</comment>
<dbReference type="Pfam" id="PF02586">
    <property type="entry name" value="SRAP"/>
    <property type="match status" value="1"/>
</dbReference>